<evidence type="ECO:0000256" key="1">
    <source>
        <dbReference type="ARBA" id="ARBA00004651"/>
    </source>
</evidence>
<comment type="similarity">
    <text evidence="2 7">Belongs to the TVP38/TMEM64 family.</text>
</comment>
<dbReference type="EMBL" id="CADCVB010000194">
    <property type="protein sequence ID" value="CAA9446914.1"/>
    <property type="molecule type" value="Genomic_DNA"/>
</dbReference>
<protein>
    <recommendedName>
        <fullName evidence="7">TVP38/TMEM64 family membrane protein</fullName>
    </recommendedName>
</protein>
<organism evidence="9">
    <name type="scientific">uncultured Rubrobacteraceae bacterium</name>
    <dbReference type="NCBI Taxonomy" id="349277"/>
    <lineage>
        <taxon>Bacteria</taxon>
        <taxon>Bacillati</taxon>
        <taxon>Actinomycetota</taxon>
        <taxon>Rubrobacteria</taxon>
        <taxon>Rubrobacterales</taxon>
        <taxon>Rubrobacteraceae</taxon>
        <taxon>environmental samples</taxon>
    </lineage>
</organism>
<evidence type="ECO:0000256" key="3">
    <source>
        <dbReference type="ARBA" id="ARBA00022475"/>
    </source>
</evidence>
<dbReference type="Pfam" id="PF09335">
    <property type="entry name" value="VTT_dom"/>
    <property type="match status" value="1"/>
</dbReference>
<evidence type="ECO:0000256" key="5">
    <source>
        <dbReference type="ARBA" id="ARBA00022989"/>
    </source>
</evidence>
<feature type="transmembrane region" description="Helical" evidence="7">
    <location>
        <begin position="21"/>
        <end position="38"/>
    </location>
</feature>
<dbReference type="PANTHER" id="PTHR12677">
    <property type="entry name" value="GOLGI APPARATUS MEMBRANE PROTEIN TVP38-RELATED"/>
    <property type="match status" value="1"/>
</dbReference>
<keyword evidence="6 7" id="KW-0472">Membrane</keyword>
<name>A0A6J4QPQ7_9ACTN</name>
<evidence type="ECO:0000313" key="9">
    <source>
        <dbReference type="EMBL" id="CAA9446914.1"/>
    </source>
</evidence>
<keyword evidence="5 7" id="KW-1133">Transmembrane helix</keyword>
<dbReference type="InterPro" id="IPR032816">
    <property type="entry name" value="VTT_dom"/>
</dbReference>
<feature type="transmembrane region" description="Helical" evidence="7">
    <location>
        <begin position="182"/>
        <end position="203"/>
    </location>
</feature>
<dbReference type="InterPro" id="IPR015414">
    <property type="entry name" value="TMEM64"/>
</dbReference>
<evidence type="ECO:0000256" key="4">
    <source>
        <dbReference type="ARBA" id="ARBA00022692"/>
    </source>
</evidence>
<feature type="transmembrane region" description="Helical" evidence="7">
    <location>
        <begin position="209"/>
        <end position="231"/>
    </location>
</feature>
<comment type="subcellular location">
    <subcellularLocation>
        <location evidence="1 7">Cell membrane</location>
        <topology evidence="1 7">Multi-pass membrane protein</topology>
    </subcellularLocation>
</comment>
<evidence type="ECO:0000256" key="6">
    <source>
        <dbReference type="ARBA" id="ARBA00023136"/>
    </source>
</evidence>
<accession>A0A6J4QPQ7</accession>
<dbReference type="PANTHER" id="PTHR12677:SF59">
    <property type="entry name" value="GOLGI APPARATUS MEMBRANE PROTEIN TVP38-RELATED"/>
    <property type="match status" value="1"/>
</dbReference>
<keyword evidence="3 7" id="KW-1003">Cell membrane</keyword>
<feature type="transmembrane region" description="Helical" evidence="7">
    <location>
        <begin position="69"/>
        <end position="92"/>
    </location>
</feature>
<feature type="domain" description="VTT" evidence="8">
    <location>
        <begin position="88"/>
        <end position="205"/>
    </location>
</feature>
<evidence type="ECO:0000256" key="2">
    <source>
        <dbReference type="ARBA" id="ARBA00008640"/>
    </source>
</evidence>
<gene>
    <name evidence="9" type="ORF">AVDCRST_MAG78-2969</name>
</gene>
<proteinExistence type="inferred from homology"/>
<evidence type="ECO:0000259" key="8">
    <source>
        <dbReference type="Pfam" id="PF09335"/>
    </source>
</evidence>
<feature type="transmembrane region" description="Helical" evidence="7">
    <location>
        <begin position="104"/>
        <end position="128"/>
    </location>
</feature>
<dbReference type="AlphaFoldDB" id="A0A6J4QPQ7"/>
<sequence length="241" mass="25294">MSRTSGVGKSRGRSVARWIRPAVTVLLLGALGLAYLLSDTFRGEVNRASGVLASGDASALRDYILSYGAWAPVVSTALMVLQALAAFVPSFLLGFANGLAFGPLWGALLSVASAALAAAISFGIARAVGRTPVEVLVGKRNLGAADRWFARYGAYAVLAARLIPVVSFDAISYAAGLTRMRFWRFLLATTAGMTPACFVYAYIGDRAPGNVNLFLAAFGAFAAGAVVFAVIQRRRRGKPVP</sequence>
<evidence type="ECO:0000256" key="7">
    <source>
        <dbReference type="RuleBase" id="RU366058"/>
    </source>
</evidence>
<reference evidence="9" key="1">
    <citation type="submission" date="2020-02" db="EMBL/GenBank/DDBJ databases">
        <authorList>
            <person name="Meier V. D."/>
        </authorList>
    </citation>
    <scope>NUCLEOTIDE SEQUENCE</scope>
    <source>
        <strain evidence="9">AVDCRST_MAG78</strain>
    </source>
</reference>
<dbReference type="GO" id="GO:0005886">
    <property type="term" value="C:plasma membrane"/>
    <property type="evidence" value="ECO:0007669"/>
    <property type="project" value="UniProtKB-SubCell"/>
</dbReference>
<keyword evidence="4 7" id="KW-0812">Transmembrane</keyword>